<dbReference type="EMBL" id="UFQS01000038">
    <property type="protein sequence ID" value="SSW98047.1"/>
    <property type="molecule type" value="Genomic_DNA"/>
</dbReference>
<dbReference type="GO" id="GO:0032259">
    <property type="term" value="P:methylation"/>
    <property type="evidence" value="ECO:0007669"/>
    <property type="project" value="UniProtKB-KW"/>
</dbReference>
<evidence type="ECO:0000256" key="6">
    <source>
        <dbReference type="ARBA" id="ARBA00023203"/>
    </source>
</evidence>
<evidence type="ECO:0000256" key="7">
    <source>
        <dbReference type="PROSITE-ProRule" id="PRU00898"/>
    </source>
</evidence>
<organism evidence="9">
    <name type="scientific">Culicoides sonorensis</name>
    <name type="common">Biting midge</name>
    <dbReference type="NCBI Taxonomy" id="179676"/>
    <lineage>
        <taxon>Eukaryota</taxon>
        <taxon>Metazoa</taxon>
        <taxon>Ecdysozoa</taxon>
        <taxon>Arthropoda</taxon>
        <taxon>Hexapoda</taxon>
        <taxon>Insecta</taxon>
        <taxon>Pterygota</taxon>
        <taxon>Neoptera</taxon>
        <taxon>Endopterygota</taxon>
        <taxon>Diptera</taxon>
        <taxon>Nematocera</taxon>
        <taxon>Chironomoidea</taxon>
        <taxon>Ceratopogonidae</taxon>
        <taxon>Ceratopogoninae</taxon>
        <taxon>Culicoides</taxon>
        <taxon>Monoculicoides</taxon>
    </lineage>
</organism>
<evidence type="ECO:0000313" key="9">
    <source>
        <dbReference type="EMBL" id="SSW98047.1"/>
    </source>
</evidence>
<reference evidence="9" key="1">
    <citation type="submission" date="2018-04" db="EMBL/GenBank/DDBJ databases">
        <authorList>
            <person name="Go L.Y."/>
            <person name="Mitchell J.A."/>
        </authorList>
    </citation>
    <scope>NUCLEOTIDE SEQUENCE</scope>
    <source>
        <tissue evidence="9">Whole organism</tissue>
    </source>
</reference>
<comment type="catalytic activity">
    <reaction evidence="7">
        <text>L-histidyl-[protein] + S-adenosyl-L-methionine = N(tele)-methyl-L-histidyl-[protein] + S-adenosyl-L-homocysteine + H(+)</text>
        <dbReference type="Rhea" id="RHEA:19369"/>
        <dbReference type="Rhea" id="RHEA-COMP:9745"/>
        <dbReference type="Rhea" id="RHEA-COMP:11600"/>
        <dbReference type="ChEBI" id="CHEBI:15378"/>
        <dbReference type="ChEBI" id="CHEBI:16367"/>
        <dbReference type="ChEBI" id="CHEBI:29979"/>
        <dbReference type="ChEBI" id="CHEBI:57856"/>
        <dbReference type="ChEBI" id="CHEBI:59789"/>
        <dbReference type="EC" id="2.1.1.85"/>
    </reaction>
</comment>
<dbReference type="PROSITE" id="PS51565">
    <property type="entry name" value="SAM_MT85_SETD3"/>
    <property type="match status" value="1"/>
</dbReference>
<dbReference type="GO" id="GO:0018064">
    <property type="term" value="F:protein-L-histidine N-tele-methyltransferase activity"/>
    <property type="evidence" value="ECO:0007669"/>
    <property type="project" value="UniProtKB-EC"/>
</dbReference>
<reference evidence="10" key="2">
    <citation type="submission" date="2018-07" db="EMBL/GenBank/DDBJ databases">
        <authorList>
            <person name="Quirk P.G."/>
            <person name="Krulwich T.A."/>
        </authorList>
    </citation>
    <scope>NUCLEOTIDE SEQUENCE</scope>
</reference>
<dbReference type="InterPro" id="IPR046341">
    <property type="entry name" value="SET_dom_sf"/>
</dbReference>
<keyword evidence="6" id="KW-0009">Actin-binding</keyword>
<name>A0A336K0U1_CULSO</name>
<dbReference type="SUPFAM" id="SSF82199">
    <property type="entry name" value="SET domain"/>
    <property type="match status" value="1"/>
</dbReference>
<dbReference type="GO" id="GO:0005737">
    <property type="term" value="C:cytoplasm"/>
    <property type="evidence" value="ECO:0007669"/>
    <property type="project" value="UniProtKB-SubCell"/>
</dbReference>
<dbReference type="EMBL" id="UFQT01000038">
    <property type="protein sequence ID" value="SSX18433.1"/>
    <property type="molecule type" value="Genomic_DNA"/>
</dbReference>
<evidence type="ECO:0000256" key="4">
    <source>
        <dbReference type="ARBA" id="ARBA00022679"/>
    </source>
</evidence>
<dbReference type="GO" id="GO:0016279">
    <property type="term" value="F:protein-lysine N-methyltransferase activity"/>
    <property type="evidence" value="ECO:0007669"/>
    <property type="project" value="TreeGrafter"/>
</dbReference>
<dbReference type="PANTHER" id="PTHR13271:SF47">
    <property type="entry name" value="ACTIN-HISTIDINE N-METHYLTRANSFERASE"/>
    <property type="match status" value="1"/>
</dbReference>
<dbReference type="InterPro" id="IPR044428">
    <property type="entry name" value="SETD3_SET"/>
</dbReference>
<keyword evidence="4 7" id="KW-0808">Transferase</keyword>
<dbReference type="Gene3D" id="3.90.1420.10">
    <property type="entry name" value="Rubisco LSMT, substrate-binding domain"/>
    <property type="match status" value="1"/>
</dbReference>
<dbReference type="InterPro" id="IPR050600">
    <property type="entry name" value="SETD3_SETD6_MTase"/>
</dbReference>
<dbReference type="EC" id="2.1.1.85" evidence="7"/>
<protein>
    <recommendedName>
        <fullName evidence="7">protein-histidine N-methyltransferase</fullName>
        <ecNumber evidence="7">2.1.1.85</ecNumber>
    </recommendedName>
</protein>
<dbReference type="Pfam" id="PF00856">
    <property type="entry name" value="SET"/>
    <property type="match status" value="1"/>
</dbReference>
<dbReference type="OMA" id="QHIDGIF"/>
<dbReference type="InterPro" id="IPR036464">
    <property type="entry name" value="Rubisco_LSMT_subst-bd_sf"/>
</dbReference>
<gene>
    <name evidence="9" type="primary">CSON009709</name>
</gene>
<dbReference type="VEuPathDB" id="VectorBase:CSON009709"/>
<evidence type="ECO:0000256" key="1">
    <source>
        <dbReference type="ARBA" id="ARBA00004496"/>
    </source>
</evidence>
<accession>A0A336K0U1</accession>
<dbReference type="InterPro" id="IPR001214">
    <property type="entry name" value="SET_dom"/>
</dbReference>
<comment type="subcellular location">
    <subcellularLocation>
        <location evidence="1">Cytoplasm</location>
    </subcellularLocation>
</comment>
<sequence length="512" mass="58845">MGKKTKKSSPLTTTPKENFKKLSMTKRNELNSYVNSLLKLGFIQTINVTEQWNQYVEIVSLLERIKMIESEISVINKKNFRRNTALDEFTKFIEDNGGKINDVKITDFPGYDLGLEALKDFKENEMFITIPDKLVFSFDKAAENVQYAAKMVSLIASMPNISLAFFLMIERLNPNSFWKPYLDVLPERYSTVMYFTPTELNELKGSSALAPALNQIKNIARQYAVLYQIYQQLGEDPKNEIGKLLKERFTYDLYCWAVSTVMTRQNLIPITSPTTDNLTKDDNPITKPALIPFWDMANHTNGHLTTSYNIESHQVESLTLNECKKGEQIFIYYGNRNNTDLLVHNGFVFPNNKNESIMIRLSLSSADKLFTERNNLLEKLDIKASEYLVGILPGPTFISEKLLGFARVFNMTKEQLDRWVESDRAGDLLHIDCAIETECESKAWNFIQNRLSLLLKMSPTTLDEDKELLEQSYSGAKGVKINRHKQMLIQFRVIEKTLLTEALEFAKGRVKC</sequence>
<dbReference type="Pfam" id="PF09273">
    <property type="entry name" value="Rubis-subs-bind"/>
    <property type="match status" value="1"/>
</dbReference>
<evidence type="ECO:0000259" key="8">
    <source>
        <dbReference type="PROSITE" id="PS50280"/>
    </source>
</evidence>
<dbReference type="PROSITE" id="PS50280">
    <property type="entry name" value="SET"/>
    <property type="match status" value="1"/>
</dbReference>
<evidence type="ECO:0000313" key="10">
    <source>
        <dbReference type="EMBL" id="SSX18433.1"/>
    </source>
</evidence>
<keyword evidence="3 7" id="KW-0489">Methyltransferase</keyword>
<dbReference type="Gene3D" id="3.90.1410.10">
    <property type="entry name" value="set domain protein methyltransferase, domain 1"/>
    <property type="match status" value="1"/>
</dbReference>
<dbReference type="CDD" id="cd19176">
    <property type="entry name" value="SET_SETD3"/>
    <property type="match status" value="1"/>
</dbReference>
<keyword evidence="5 7" id="KW-0949">S-adenosyl-L-methionine</keyword>
<proteinExistence type="inferred from homology"/>
<dbReference type="PANTHER" id="PTHR13271">
    <property type="entry name" value="UNCHARACTERIZED PUTATIVE METHYLTRANSFERASE"/>
    <property type="match status" value="1"/>
</dbReference>
<evidence type="ECO:0000256" key="2">
    <source>
        <dbReference type="ARBA" id="ARBA00022490"/>
    </source>
</evidence>
<dbReference type="InterPro" id="IPR015353">
    <property type="entry name" value="Rubisco_LSMT_subst-bd"/>
</dbReference>
<keyword evidence="2" id="KW-0963">Cytoplasm</keyword>
<dbReference type="GO" id="GO:0003779">
    <property type="term" value="F:actin binding"/>
    <property type="evidence" value="ECO:0007669"/>
    <property type="project" value="UniProtKB-KW"/>
</dbReference>
<evidence type="ECO:0000256" key="3">
    <source>
        <dbReference type="ARBA" id="ARBA00022603"/>
    </source>
</evidence>
<comment type="similarity">
    <text evidence="7">Belongs to the class V-like SAM-binding methyltransferase superfamily. SETD3 actin-histidine methyltransferase family.</text>
</comment>
<dbReference type="SUPFAM" id="SSF81822">
    <property type="entry name" value="RuBisCo LSMT C-terminal, substrate-binding domain"/>
    <property type="match status" value="1"/>
</dbReference>
<feature type="domain" description="SET" evidence="8">
    <location>
        <begin position="101"/>
        <end position="334"/>
    </location>
</feature>
<dbReference type="InterPro" id="IPR025785">
    <property type="entry name" value="SETD3"/>
</dbReference>
<dbReference type="AlphaFoldDB" id="A0A336K0U1"/>
<evidence type="ECO:0000256" key="5">
    <source>
        <dbReference type="ARBA" id="ARBA00022691"/>
    </source>
</evidence>